<dbReference type="STRING" id="1423750.FC89_GL000538"/>
<reference evidence="1 2" key="1">
    <citation type="journal article" date="2015" name="Genome Announc.">
        <title>Expanding the biotechnology potential of lactobacilli through comparative genomics of 213 strains and associated genera.</title>
        <authorList>
            <person name="Sun Z."/>
            <person name="Harris H.M."/>
            <person name="McCann A."/>
            <person name="Guo C."/>
            <person name="Argimon S."/>
            <person name="Zhang W."/>
            <person name="Yang X."/>
            <person name="Jeffery I.B."/>
            <person name="Cooney J.C."/>
            <person name="Kagawa T.F."/>
            <person name="Liu W."/>
            <person name="Song Y."/>
            <person name="Salvetti E."/>
            <person name="Wrobel A."/>
            <person name="Rasinkangas P."/>
            <person name="Parkhill J."/>
            <person name="Rea M.C."/>
            <person name="O'Sullivan O."/>
            <person name="Ritari J."/>
            <person name="Douillard F.P."/>
            <person name="Paul Ross R."/>
            <person name="Yang R."/>
            <person name="Briner A.E."/>
            <person name="Felis G.E."/>
            <person name="de Vos W.M."/>
            <person name="Barrangou R."/>
            <person name="Klaenhammer T.R."/>
            <person name="Caufield P.W."/>
            <person name="Cui Y."/>
            <person name="Zhang H."/>
            <person name="O'Toole P.W."/>
        </authorList>
    </citation>
    <scope>NUCLEOTIDE SEQUENCE [LARGE SCALE GENOMIC DNA]</scope>
    <source>
        <strain evidence="1 2">DSM 18630</strain>
    </source>
</reference>
<comment type="caution">
    <text evidence="1">The sequence shown here is derived from an EMBL/GenBank/DDBJ whole genome shotgun (WGS) entry which is preliminary data.</text>
</comment>
<gene>
    <name evidence="1" type="ORF">FC89_GL000538</name>
</gene>
<keyword evidence="2" id="KW-1185">Reference proteome</keyword>
<dbReference type="EMBL" id="AZGB01000015">
    <property type="protein sequence ID" value="KRM06397.1"/>
    <property type="molecule type" value="Genomic_DNA"/>
</dbReference>
<proteinExistence type="predicted"/>
<dbReference type="PATRIC" id="fig|1423750.3.peg.555"/>
<dbReference type="Proteomes" id="UP000051451">
    <property type="component" value="Unassembled WGS sequence"/>
</dbReference>
<protein>
    <recommendedName>
        <fullName evidence="3">DUF1310 family protein</fullName>
    </recommendedName>
</protein>
<name>A0A0R1VM50_9LACO</name>
<dbReference type="RefSeq" id="WP_057871315.1">
    <property type="nucleotide sequence ID" value="NZ_AZGB01000015.1"/>
</dbReference>
<evidence type="ECO:0008006" key="3">
    <source>
        <dbReference type="Google" id="ProtNLM"/>
    </source>
</evidence>
<dbReference type="AlphaFoldDB" id="A0A0R1VM50"/>
<organism evidence="1 2">
    <name type="scientific">Liquorilactobacillus ghanensis DSM 18630</name>
    <dbReference type="NCBI Taxonomy" id="1423750"/>
    <lineage>
        <taxon>Bacteria</taxon>
        <taxon>Bacillati</taxon>
        <taxon>Bacillota</taxon>
        <taxon>Bacilli</taxon>
        <taxon>Lactobacillales</taxon>
        <taxon>Lactobacillaceae</taxon>
        <taxon>Liquorilactobacillus</taxon>
    </lineage>
</organism>
<dbReference type="GeneID" id="98318577"/>
<sequence>MKKRLWIIGIVMLVIGGIGVKHHIDQVKLHDEMIKIVKSDKAKKLFEEDLRTLDTKALTPQGIIKTYTIDYNSVKHNPMGGIMVVLKINNDPQLYVNVDLDKDTGQLEVGGDAISVKLDKRLEK</sequence>
<dbReference type="OrthoDB" id="2322136at2"/>
<evidence type="ECO:0000313" key="1">
    <source>
        <dbReference type="EMBL" id="KRM06397.1"/>
    </source>
</evidence>
<evidence type="ECO:0000313" key="2">
    <source>
        <dbReference type="Proteomes" id="UP000051451"/>
    </source>
</evidence>
<accession>A0A0R1VM50</accession>
<dbReference type="InterPro" id="IPR010738">
    <property type="entry name" value="DUF1310"/>
</dbReference>
<dbReference type="Pfam" id="PF07006">
    <property type="entry name" value="DUF1310"/>
    <property type="match status" value="1"/>
</dbReference>